<dbReference type="Pfam" id="PF12836">
    <property type="entry name" value="HHH_3"/>
    <property type="match status" value="1"/>
</dbReference>
<dbReference type="InterPro" id="IPR019554">
    <property type="entry name" value="Soluble_ligand-bd"/>
</dbReference>
<evidence type="ECO:0000313" key="4">
    <source>
        <dbReference type="Proteomes" id="UP000501830"/>
    </source>
</evidence>
<dbReference type="Gene3D" id="3.10.560.10">
    <property type="entry name" value="Outer membrane lipoprotein wza domain like"/>
    <property type="match status" value="1"/>
</dbReference>
<dbReference type="PANTHER" id="PTHR21180">
    <property type="entry name" value="ENDONUCLEASE/EXONUCLEASE/PHOSPHATASE FAMILY DOMAIN-CONTAINING PROTEIN 1"/>
    <property type="match status" value="1"/>
</dbReference>
<dbReference type="AlphaFoldDB" id="A0A6G7WFD4"/>
<protein>
    <recommendedName>
        <fullName evidence="2">Helix-hairpin-helix DNA-binding motif class 1 domain-containing protein</fullName>
    </recommendedName>
</protein>
<dbReference type="InterPro" id="IPR003583">
    <property type="entry name" value="Hlx-hairpin-Hlx_DNA-bd_motif"/>
</dbReference>
<keyword evidence="1" id="KW-0472">Membrane</keyword>
<evidence type="ECO:0000259" key="2">
    <source>
        <dbReference type="SMART" id="SM00278"/>
    </source>
</evidence>
<dbReference type="Pfam" id="PF10531">
    <property type="entry name" value="SLBB"/>
    <property type="match status" value="1"/>
</dbReference>
<reference evidence="3 4" key="1">
    <citation type="journal article" date="2017" name="Int. J. Syst. Evol. Microbiol.">
        <title>Jeotgalibaca porci sp. nov. and Jeotgalibaca arthritidis sp. nov., isolated from pigs, and emended description of the genus Jeotgalibaca.</title>
        <authorList>
            <person name="Zamora L."/>
            <person name="Perez-Sancho M."/>
            <person name="Dominguez L."/>
            <person name="Fernandez-Garayzabal J.F."/>
            <person name="Vela A.I."/>
        </authorList>
    </citation>
    <scope>NUCLEOTIDE SEQUENCE [LARGE SCALE GENOMIC DNA]</scope>
    <source>
        <strain evidence="3 4">CCUG 69148</strain>
    </source>
</reference>
<proteinExistence type="predicted"/>
<keyword evidence="1" id="KW-0812">Transmembrane</keyword>
<dbReference type="NCBIfam" id="TIGR00426">
    <property type="entry name" value="competence protein ComEA helix-hairpin-helix repeat region"/>
    <property type="match status" value="1"/>
</dbReference>
<dbReference type="EMBL" id="CP049889">
    <property type="protein sequence ID" value="QIK50984.1"/>
    <property type="molecule type" value="Genomic_DNA"/>
</dbReference>
<feature type="domain" description="Helix-hairpin-helix DNA-binding motif class 1" evidence="2">
    <location>
        <begin position="184"/>
        <end position="203"/>
    </location>
</feature>
<keyword evidence="4" id="KW-1185">Reference proteome</keyword>
<feature type="domain" description="Helix-hairpin-helix DNA-binding motif class 1" evidence="2">
    <location>
        <begin position="154"/>
        <end position="173"/>
    </location>
</feature>
<feature type="transmembrane region" description="Helical" evidence="1">
    <location>
        <begin position="7"/>
        <end position="28"/>
    </location>
</feature>
<dbReference type="GO" id="GO:0015627">
    <property type="term" value="C:type II protein secretion system complex"/>
    <property type="evidence" value="ECO:0007669"/>
    <property type="project" value="TreeGrafter"/>
</dbReference>
<dbReference type="SMART" id="SM00278">
    <property type="entry name" value="HhH1"/>
    <property type="match status" value="2"/>
</dbReference>
<keyword evidence="1" id="KW-1133">Transmembrane helix</keyword>
<dbReference type="GO" id="GO:0006281">
    <property type="term" value="P:DNA repair"/>
    <property type="evidence" value="ECO:0007669"/>
    <property type="project" value="InterPro"/>
</dbReference>
<dbReference type="GO" id="GO:0003677">
    <property type="term" value="F:DNA binding"/>
    <property type="evidence" value="ECO:0007669"/>
    <property type="project" value="InterPro"/>
</dbReference>
<dbReference type="Proteomes" id="UP000501830">
    <property type="component" value="Chromosome"/>
</dbReference>
<sequence length="208" mass="23178">MEKITKWRIPLLIGLGIVQGLIIIGLVFSNQKSAQTENTDEWFLEMQSESESIFQEPEEQEPVFWVVDVKGAVTNPGIYEVAKNMRVQNAIDLAGGLLQNAETRHINFAQHVTDQMLLYIPVVGEEIVDIPYTQPNSPVEEGTSKININTATDLELQALPGIGEKKALQIINYRTENGSFSTIEELMEVSGIGQKTFDTLKESITVTK</sequence>
<dbReference type="GeneID" id="94552092"/>
<dbReference type="SUPFAM" id="SSF47781">
    <property type="entry name" value="RuvA domain 2-like"/>
    <property type="match status" value="1"/>
</dbReference>
<accession>A0A6G7WFD4</accession>
<dbReference type="KEGG" id="jpo:G7058_02300"/>
<organism evidence="3 4">
    <name type="scientific">Jeotgalibaca porci</name>
    <dbReference type="NCBI Taxonomy" id="1868793"/>
    <lineage>
        <taxon>Bacteria</taxon>
        <taxon>Bacillati</taxon>
        <taxon>Bacillota</taxon>
        <taxon>Bacilli</taxon>
        <taxon>Lactobacillales</taxon>
        <taxon>Carnobacteriaceae</taxon>
        <taxon>Jeotgalibaca</taxon>
    </lineage>
</organism>
<name>A0A6G7WFD4_9LACT</name>
<dbReference type="RefSeq" id="WP_166062027.1">
    <property type="nucleotide sequence ID" value="NZ_CP049889.1"/>
</dbReference>
<evidence type="ECO:0000256" key="1">
    <source>
        <dbReference type="SAM" id="Phobius"/>
    </source>
</evidence>
<dbReference type="InterPro" id="IPR051675">
    <property type="entry name" value="Endo/Exo/Phosphatase_dom_1"/>
</dbReference>
<evidence type="ECO:0000313" key="3">
    <source>
        <dbReference type="EMBL" id="QIK50984.1"/>
    </source>
</evidence>
<dbReference type="InterPro" id="IPR010994">
    <property type="entry name" value="RuvA_2-like"/>
</dbReference>
<dbReference type="Gene3D" id="1.10.150.310">
    <property type="entry name" value="Tex RuvX-like domain-like"/>
    <property type="match status" value="1"/>
</dbReference>
<dbReference type="GO" id="GO:0015628">
    <property type="term" value="P:protein secretion by the type II secretion system"/>
    <property type="evidence" value="ECO:0007669"/>
    <property type="project" value="TreeGrafter"/>
</dbReference>
<dbReference type="InterPro" id="IPR004509">
    <property type="entry name" value="Competence_ComEA_HhH"/>
</dbReference>
<gene>
    <name evidence="3" type="ORF">G7058_02300</name>
</gene>
<dbReference type="PANTHER" id="PTHR21180:SF32">
    <property type="entry name" value="ENDONUCLEASE_EXONUCLEASE_PHOSPHATASE FAMILY DOMAIN-CONTAINING PROTEIN 1"/>
    <property type="match status" value="1"/>
</dbReference>